<dbReference type="SUPFAM" id="SSF51735">
    <property type="entry name" value="NAD(P)-binding Rossmann-fold domains"/>
    <property type="match status" value="1"/>
</dbReference>
<organism evidence="2">
    <name type="scientific">Thermosporothrix sp. COM3</name>
    <dbReference type="NCBI Taxonomy" id="2490863"/>
    <lineage>
        <taxon>Bacteria</taxon>
        <taxon>Bacillati</taxon>
        <taxon>Chloroflexota</taxon>
        <taxon>Ktedonobacteria</taxon>
        <taxon>Ktedonobacterales</taxon>
        <taxon>Thermosporotrichaceae</taxon>
        <taxon>Thermosporothrix</taxon>
    </lineage>
</organism>
<dbReference type="GO" id="GO:0004029">
    <property type="term" value="F:aldehyde dehydrogenase (NAD+) activity"/>
    <property type="evidence" value="ECO:0007669"/>
    <property type="project" value="TreeGrafter"/>
</dbReference>
<feature type="domain" description="NAD-dependent epimerase/dehydratase" evidence="1">
    <location>
        <begin position="5"/>
        <end position="231"/>
    </location>
</feature>
<dbReference type="InterPro" id="IPR051783">
    <property type="entry name" value="NAD(P)-dependent_oxidoreduct"/>
</dbReference>
<dbReference type="AlphaFoldDB" id="A0A455SN14"/>
<gene>
    <name evidence="2" type="ORF">KTC_38010</name>
</gene>
<dbReference type="EMBL" id="AP019376">
    <property type="protein sequence ID" value="BBH89050.1"/>
    <property type="molecule type" value="Genomic_DNA"/>
</dbReference>
<dbReference type="Gene3D" id="3.40.50.720">
    <property type="entry name" value="NAD(P)-binding Rossmann-like Domain"/>
    <property type="match status" value="1"/>
</dbReference>
<protein>
    <recommendedName>
        <fullName evidence="1">NAD-dependent epimerase/dehydratase domain-containing protein</fullName>
    </recommendedName>
</protein>
<dbReference type="InterPro" id="IPR036291">
    <property type="entry name" value="NAD(P)-bd_dom_sf"/>
</dbReference>
<name>A0A455SN14_9CHLR</name>
<dbReference type="PANTHER" id="PTHR48079:SF6">
    <property type="entry name" value="NAD(P)-BINDING DOMAIN-CONTAINING PROTEIN-RELATED"/>
    <property type="match status" value="1"/>
</dbReference>
<evidence type="ECO:0000313" key="2">
    <source>
        <dbReference type="EMBL" id="BBH89050.1"/>
    </source>
</evidence>
<sequence length="296" mass="32640">MKIGIAGSTGVLGRALLPLLLQKGYIVRTVARTPEQVRALELAGAEVMQGDLLDPGTIARLPELLKGCDVVIHIAGAVPPDPGATQDQIQVRRVLTESTRALLEISLAVGVKRYLQQSIVMAYQDSGDNWIYEGAPFDTTPQRLFISQPISEMEERIRAIPPEKLHWCILRGGQFVGPETDQEQQLTLLRQGRLAVPCTGRHFLSPVHVHDMATAFVAALEAAPAGSTFNIVDEPIRCGEYFDRLADLLEVPHPPRQPMKPCPPSQRCSNLAARKLLHWQPVCGIWPTESMLSQER</sequence>
<dbReference type="GO" id="GO:0005737">
    <property type="term" value="C:cytoplasm"/>
    <property type="evidence" value="ECO:0007669"/>
    <property type="project" value="TreeGrafter"/>
</dbReference>
<dbReference type="InterPro" id="IPR001509">
    <property type="entry name" value="Epimerase_deHydtase"/>
</dbReference>
<accession>A0A455SN14</accession>
<evidence type="ECO:0000259" key="1">
    <source>
        <dbReference type="Pfam" id="PF01370"/>
    </source>
</evidence>
<dbReference type="Pfam" id="PF01370">
    <property type="entry name" value="Epimerase"/>
    <property type="match status" value="1"/>
</dbReference>
<reference evidence="2" key="1">
    <citation type="submission" date="2018-12" db="EMBL/GenBank/DDBJ databases">
        <title>Novel natural products biosynthetic potential of the class Ktedonobacteria.</title>
        <authorList>
            <person name="Zheng Y."/>
            <person name="Saitou A."/>
            <person name="Wang C.M."/>
            <person name="Toyoda A."/>
            <person name="Minakuchi Y."/>
            <person name="Sekiguchi Y."/>
            <person name="Ueda K."/>
            <person name="Takano H."/>
            <person name="Sakai Y."/>
            <person name="Yokota A."/>
            <person name="Yabe S."/>
        </authorList>
    </citation>
    <scope>NUCLEOTIDE SEQUENCE</scope>
    <source>
        <strain evidence="2">COM3</strain>
    </source>
</reference>
<dbReference type="PANTHER" id="PTHR48079">
    <property type="entry name" value="PROTEIN YEEZ"/>
    <property type="match status" value="1"/>
</dbReference>
<proteinExistence type="predicted"/>